<dbReference type="CDD" id="cd00808">
    <property type="entry name" value="GluRS_core"/>
    <property type="match status" value="1"/>
</dbReference>
<keyword evidence="7 12" id="KW-0648">Protein biosynthesis</keyword>
<dbReference type="GO" id="GO:0006424">
    <property type="term" value="P:glutamyl-tRNA aminoacylation"/>
    <property type="evidence" value="ECO:0007669"/>
    <property type="project" value="UniProtKB-UniRule"/>
</dbReference>
<dbReference type="HAMAP" id="MF_00022">
    <property type="entry name" value="Glu_tRNA_synth_type1"/>
    <property type="match status" value="1"/>
</dbReference>
<keyword evidence="8" id="KW-0805">Transcription regulation</keyword>
<keyword evidence="6 12" id="KW-0067">ATP-binding</keyword>
<evidence type="ECO:0000256" key="7">
    <source>
        <dbReference type="ARBA" id="ARBA00022917"/>
    </source>
</evidence>
<dbReference type="FunFam" id="3.40.50.620:FF:000045">
    <property type="entry name" value="Glutamate--tRNA ligase, mitochondrial"/>
    <property type="match status" value="1"/>
</dbReference>
<comment type="cofactor">
    <cofactor evidence="12">
        <name>Zn(2+)</name>
        <dbReference type="ChEBI" id="CHEBI:29105"/>
    </cofactor>
    <text evidence="12">Binds 1 zinc ion per subunit.</text>
</comment>
<keyword evidence="12" id="KW-0479">Metal-binding</keyword>
<dbReference type="STRING" id="53406.SAMN05421553_3306"/>
<dbReference type="Gene3D" id="1.10.10.350">
    <property type="match status" value="1"/>
</dbReference>
<dbReference type="InterPro" id="IPR033910">
    <property type="entry name" value="GluRS_core"/>
</dbReference>
<feature type="binding site" evidence="12">
    <location>
        <position position="453"/>
    </location>
    <ligand>
        <name>Zn(2+)</name>
        <dbReference type="ChEBI" id="CHEBI:29105"/>
    </ligand>
</feature>
<dbReference type="Pfam" id="PF03466">
    <property type="entry name" value="LysR_substrate"/>
    <property type="match status" value="1"/>
</dbReference>
<dbReference type="FunFam" id="1.10.10.350:FF:000007">
    <property type="entry name" value="Glutamate--tRNA ligase"/>
    <property type="match status" value="1"/>
</dbReference>
<dbReference type="SUPFAM" id="SSF52374">
    <property type="entry name" value="Nucleotidylyl transferase"/>
    <property type="match status" value="1"/>
</dbReference>
<comment type="similarity">
    <text evidence="2">Belongs to the LysR transcriptional regulatory family.</text>
</comment>
<dbReference type="Pfam" id="PF00749">
    <property type="entry name" value="tRNA-synt_1c"/>
    <property type="match status" value="1"/>
</dbReference>
<dbReference type="FunFam" id="1.10.10.10:FF:000001">
    <property type="entry name" value="LysR family transcriptional regulator"/>
    <property type="match status" value="1"/>
</dbReference>
<keyword evidence="4 12" id="KW-0436">Ligase</keyword>
<name>A0A1H5DFG1_PSEAG</name>
<comment type="subcellular location">
    <subcellularLocation>
        <location evidence="12">Cytoplasm</location>
    </subcellularLocation>
</comment>
<dbReference type="InterPro" id="IPR020058">
    <property type="entry name" value="Glu/Gln-tRNA-synth_Ib_cat-dom"/>
</dbReference>
<evidence type="ECO:0000256" key="6">
    <source>
        <dbReference type="ARBA" id="ARBA00022840"/>
    </source>
</evidence>
<dbReference type="Gene3D" id="3.40.50.620">
    <property type="entry name" value="HUPs"/>
    <property type="match status" value="1"/>
</dbReference>
<evidence type="ECO:0000256" key="11">
    <source>
        <dbReference type="ARBA" id="ARBA00023163"/>
    </source>
</evidence>
<dbReference type="InterPro" id="IPR014729">
    <property type="entry name" value="Rossmann-like_a/b/a_fold"/>
</dbReference>
<evidence type="ECO:0000259" key="14">
    <source>
        <dbReference type="PROSITE" id="PS50931"/>
    </source>
</evidence>
<organism evidence="15 16">
    <name type="scientific">Pseudomonas anguilliseptica</name>
    <dbReference type="NCBI Taxonomy" id="53406"/>
    <lineage>
        <taxon>Bacteria</taxon>
        <taxon>Pseudomonadati</taxon>
        <taxon>Pseudomonadota</taxon>
        <taxon>Gammaproteobacteria</taxon>
        <taxon>Pseudomonadales</taxon>
        <taxon>Pseudomonadaceae</taxon>
        <taxon>Pseudomonas</taxon>
    </lineage>
</organism>
<keyword evidence="11" id="KW-0804">Transcription</keyword>
<dbReference type="CDD" id="cd08422">
    <property type="entry name" value="PBP2_CrgA_like"/>
    <property type="match status" value="1"/>
</dbReference>
<keyword evidence="5 12" id="KW-0547">Nucleotide-binding</keyword>
<dbReference type="InterPro" id="IPR001412">
    <property type="entry name" value="aa-tRNA-synth_I_CS"/>
</dbReference>
<dbReference type="Pfam" id="PF00126">
    <property type="entry name" value="HTH_1"/>
    <property type="match status" value="1"/>
</dbReference>
<feature type="binding site" evidence="12">
    <location>
        <position position="424"/>
    </location>
    <ligand>
        <name>Zn(2+)</name>
        <dbReference type="ChEBI" id="CHEBI:29105"/>
    </ligand>
</feature>
<dbReference type="InterPro" id="IPR008925">
    <property type="entry name" value="aa_tRNA-synth_I_cd-bd_sf"/>
</dbReference>
<keyword evidence="9" id="KW-0238">DNA-binding</keyword>
<keyword evidence="12" id="KW-0862">Zinc</keyword>
<comment type="function">
    <text evidence="12">Catalyzes the attachment of glutamate to tRNA(Glu) in a two-step reaction: glutamate is first activated by ATP to form Glu-AMP and then transferred to the acceptor end of tRNA(Glu).</text>
</comment>
<dbReference type="InterPro" id="IPR004527">
    <property type="entry name" value="Glu-tRNA-ligase_bac/mito"/>
</dbReference>
<dbReference type="Pfam" id="PF19269">
    <property type="entry name" value="Anticodon_2"/>
    <property type="match status" value="1"/>
</dbReference>
<evidence type="ECO:0000256" key="8">
    <source>
        <dbReference type="ARBA" id="ARBA00023015"/>
    </source>
</evidence>
<dbReference type="PRINTS" id="PR00987">
    <property type="entry name" value="TRNASYNTHGLU"/>
</dbReference>
<evidence type="ECO:0000256" key="4">
    <source>
        <dbReference type="ARBA" id="ARBA00022598"/>
    </source>
</evidence>
<dbReference type="EC" id="6.1.1.17" evidence="12"/>
<dbReference type="GO" id="GO:0005524">
    <property type="term" value="F:ATP binding"/>
    <property type="evidence" value="ECO:0007669"/>
    <property type="project" value="UniProtKB-UniRule"/>
</dbReference>
<dbReference type="GO" id="GO:0003700">
    <property type="term" value="F:DNA-binding transcription factor activity"/>
    <property type="evidence" value="ECO:0007669"/>
    <property type="project" value="InterPro"/>
</dbReference>
<proteinExistence type="inferred from homology"/>
<protein>
    <recommendedName>
        <fullName evidence="12">Glutamate--tRNA ligase</fullName>
        <ecNumber evidence="12">6.1.1.17</ecNumber>
    </recommendedName>
    <alternativeName>
        <fullName evidence="12">Glutamyl-tRNA synthetase</fullName>
        <shortName evidence="12">GluRS</shortName>
    </alternativeName>
</protein>
<dbReference type="Gene3D" id="1.10.10.10">
    <property type="entry name" value="Winged helix-like DNA-binding domain superfamily/Winged helix DNA-binding domain"/>
    <property type="match status" value="1"/>
</dbReference>
<evidence type="ECO:0000313" key="15">
    <source>
        <dbReference type="EMBL" id="SED77571.1"/>
    </source>
</evidence>
<dbReference type="GO" id="GO:0005829">
    <property type="term" value="C:cytosol"/>
    <property type="evidence" value="ECO:0007669"/>
    <property type="project" value="TreeGrafter"/>
</dbReference>
<comment type="similarity">
    <text evidence="1 12">Belongs to the class-I aminoacyl-tRNA synthetase family. Glutamate--tRNA ligase type 1 subfamily.</text>
</comment>
<dbReference type="InterPro" id="IPR049940">
    <property type="entry name" value="GluQ/Sye"/>
</dbReference>
<dbReference type="EMBL" id="FNSC01000001">
    <property type="protein sequence ID" value="SED77571.1"/>
    <property type="molecule type" value="Genomic_DNA"/>
</dbReference>
<evidence type="ECO:0000256" key="1">
    <source>
        <dbReference type="ARBA" id="ARBA00007894"/>
    </source>
</evidence>
<dbReference type="PROSITE" id="PS50931">
    <property type="entry name" value="HTH_LYSR"/>
    <property type="match status" value="1"/>
</dbReference>
<sequence>MGLDDALIFTRVVECHSFTQAAQGLGMQKSTVSRRIALLEERLGVRLINRTTRKLRLTEVGQAYYERCRQIMLDFAEAEQAVMQLQLAPAGLLRITAPIEFGQLFLGRVLGDFMRQYPQITAEVELTSRRVDPVEEGVDIAILVGQPQDSTLIARKVYETSRRLYASPDYLARHGTPQTVAELAGHRAVLLPHDSMRYWPLEGEHCLPGCAVVQQHHLCPRGGHGRRRDCRPADHDLRSGGAGRAPGGAAPRGPAAGWRAVCGLPVSALSGHEGENLPRFSDSQSAAVSGSAAGAVPGRPVNIAALIRVHCNSSRLSMTTVRTRIAPSPTGDPHVGTAYIALFNLCFARQHGGEFILRIEDTDQVRSTRESEQQIYDALRWLGIEWSEGPDVGGSHGPYRQSERGHIYQKYSAELVEKGHAFHCFCSAERLDKVRAEQMEAKQTPRYDGHCMHLTADEVQQRLAAGEPNVVRMKVPTEGVCVVPDMLRGEVEIPWDRMDMQVLMKTDGLPTYFLANVVDDHLMGITHVLRGEEWLPSAPKLILLYEYFGWEKPQLCYMPLLRNPDKSKLSKRKNPTSITFYERMGFLPQAMLNYLGRMGWSMPDEREKFSLDEMIEHFDINRVSLGGPIFDLEKLSWLNGQWMRELSVEEFAAGAQKWAFNSDYLMQIAPHVQGRVETFSQIAPLASFFFAGGVAPDAALFEHKKLSAEQVRQLMQLILWKLEALRQWEKDKITGCIQAVVEHLQLKLRDAMPLMFAAVTGQASSVSVLDAMEILGPDLTRFRLRQAIELLGGVSKKENKEWEKLLAAIA</sequence>
<dbReference type="InterPro" id="IPR000924">
    <property type="entry name" value="Glu/Gln-tRNA-synth"/>
</dbReference>
<keyword evidence="3 12" id="KW-0963">Cytoplasm</keyword>
<keyword evidence="10 12" id="KW-0030">Aminoacyl-tRNA synthetase</keyword>
<dbReference type="InterPro" id="IPR036388">
    <property type="entry name" value="WH-like_DNA-bd_sf"/>
</dbReference>
<feature type="region of interest" description="Disordered" evidence="13">
    <location>
        <begin position="221"/>
        <end position="252"/>
    </location>
</feature>
<dbReference type="NCBIfam" id="TIGR00464">
    <property type="entry name" value="gltX_bact"/>
    <property type="match status" value="1"/>
</dbReference>
<dbReference type="PANTHER" id="PTHR43311">
    <property type="entry name" value="GLUTAMATE--TRNA LIGASE"/>
    <property type="match status" value="1"/>
</dbReference>
<evidence type="ECO:0000256" key="10">
    <source>
        <dbReference type="ARBA" id="ARBA00023146"/>
    </source>
</evidence>
<evidence type="ECO:0000256" key="3">
    <source>
        <dbReference type="ARBA" id="ARBA00022490"/>
    </source>
</evidence>
<feature type="binding site" evidence="12">
    <location>
        <position position="426"/>
    </location>
    <ligand>
        <name>Zn(2+)</name>
        <dbReference type="ChEBI" id="CHEBI:29105"/>
    </ligand>
</feature>
<evidence type="ECO:0000256" key="5">
    <source>
        <dbReference type="ARBA" id="ARBA00022741"/>
    </source>
</evidence>
<keyword evidence="16" id="KW-1185">Reference proteome</keyword>
<evidence type="ECO:0000256" key="13">
    <source>
        <dbReference type="SAM" id="MobiDB-lite"/>
    </source>
</evidence>
<dbReference type="AlphaFoldDB" id="A0A1H5DFG1"/>
<feature type="short sequence motif" description="'KMSKS' region" evidence="12">
    <location>
        <begin position="568"/>
        <end position="572"/>
    </location>
</feature>
<evidence type="ECO:0000313" key="16">
    <source>
        <dbReference type="Proteomes" id="UP000242849"/>
    </source>
</evidence>
<reference evidence="16" key="1">
    <citation type="submission" date="2016-10" db="EMBL/GenBank/DDBJ databases">
        <authorList>
            <person name="Varghese N."/>
            <person name="Submissions S."/>
        </authorList>
    </citation>
    <scope>NUCLEOTIDE SEQUENCE [LARGE SCALE GENOMIC DNA]</scope>
    <source>
        <strain evidence="16">DSM 12111</strain>
    </source>
</reference>
<dbReference type="PANTHER" id="PTHR43311:SF2">
    <property type="entry name" value="GLUTAMATE--TRNA LIGASE, MITOCHONDRIAL-RELATED"/>
    <property type="match status" value="1"/>
</dbReference>
<dbReference type="SUPFAM" id="SSF48163">
    <property type="entry name" value="An anticodon-binding domain of class I aminoacyl-tRNA synthetases"/>
    <property type="match status" value="1"/>
</dbReference>
<dbReference type="InterPro" id="IPR000847">
    <property type="entry name" value="LysR_HTH_N"/>
</dbReference>
<feature type="domain" description="HTH lysR-type" evidence="14">
    <location>
        <begin position="1"/>
        <end position="58"/>
    </location>
</feature>
<dbReference type="InterPro" id="IPR036390">
    <property type="entry name" value="WH_DNA-bd_sf"/>
</dbReference>
<feature type="short sequence motif" description="'HIGH' region" evidence="12">
    <location>
        <begin position="327"/>
        <end position="337"/>
    </location>
</feature>
<dbReference type="InterPro" id="IPR020751">
    <property type="entry name" value="aa-tRNA-synth_I_codon-bd_sub2"/>
</dbReference>
<feature type="binding site" evidence="12">
    <location>
        <position position="571"/>
    </location>
    <ligand>
        <name>ATP</name>
        <dbReference type="ChEBI" id="CHEBI:30616"/>
    </ligand>
</feature>
<dbReference type="GO" id="GO:0000049">
    <property type="term" value="F:tRNA binding"/>
    <property type="evidence" value="ECO:0007669"/>
    <property type="project" value="InterPro"/>
</dbReference>
<dbReference type="Proteomes" id="UP000242849">
    <property type="component" value="Unassembled WGS sequence"/>
</dbReference>
<evidence type="ECO:0000256" key="9">
    <source>
        <dbReference type="ARBA" id="ARBA00023125"/>
    </source>
</evidence>
<dbReference type="Gene3D" id="3.40.190.290">
    <property type="match status" value="1"/>
</dbReference>
<dbReference type="SUPFAM" id="SSF53850">
    <property type="entry name" value="Periplasmic binding protein-like II"/>
    <property type="match status" value="1"/>
</dbReference>
<accession>A0A1H5DFG1</accession>
<dbReference type="InterPro" id="IPR005119">
    <property type="entry name" value="LysR_subst-bd"/>
</dbReference>
<feature type="binding site" evidence="12">
    <location>
        <position position="451"/>
    </location>
    <ligand>
        <name>Zn(2+)</name>
        <dbReference type="ChEBI" id="CHEBI:29105"/>
    </ligand>
</feature>
<dbReference type="SUPFAM" id="SSF46785">
    <property type="entry name" value="Winged helix' DNA-binding domain"/>
    <property type="match status" value="1"/>
</dbReference>
<dbReference type="GO" id="GO:0003677">
    <property type="term" value="F:DNA binding"/>
    <property type="evidence" value="ECO:0007669"/>
    <property type="project" value="UniProtKB-KW"/>
</dbReference>
<dbReference type="InterPro" id="IPR045462">
    <property type="entry name" value="aa-tRNA-synth_I_cd-bd"/>
</dbReference>
<evidence type="ECO:0000256" key="12">
    <source>
        <dbReference type="HAMAP-Rule" id="MF_00022"/>
    </source>
</evidence>
<comment type="catalytic activity">
    <reaction evidence="12">
        <text>tRNA(Glu) + L-glutamate + ATP = L-glutamyl-tRNA(Glu) + AMP + diphosphate</text>
        <dbReference type="Rhea" id="RHEA:23540"/>
        <dbReference type="Rhea" id="RHEA-COMP:9663"/>
        <dbReference type="Rhea" id="RHEA-COMP:9680"/>
        <dbReference type="ChEBI" id="CHEBI:29985"/>
        <dbReference type="ChEBI" id="CHEBI:30616"/>
        <dbReference type="ChEBI" id="CHEBI:33019"/>
        <dbReference type="ChEBI" id="CHEBI:78442"/>
        <dbReference type="ChEBI" id="CHEBI:78520"/>
        <dbReference type="ChEBI" id="CHEBI:456215"/>
        <dbReference type="EC" id="6.1.1.17"/>
    </reaction>
</comment>
<comment type="subunit">
    <text evidence="12">Monomer.</text>
</comment>
<gene>
    <name evidence="12" type="primary">gltX</name>
    <name evidence="15" type="ORF">SAMN05421553_3306</name>
</gene>
<dbReference type="GO" id="GO:0008270">
    <property type="term" value="F:zinc ion binding"/>
    <property type="evidence" value="ECO:0007669"/>
    <property type="project" value="UniProtKB-UniRule"/>
</dbReference>
<dbReference type="PROSITE" id="PS00178">
    <property type="entry name" value="AA_TRNA_LIGASE_I"/>
    <property type="match status" value="1"/>
</dbReference>
<dbReference type="GO" id="GO:0004818">
    <property type="term" value="F:glutamate-tRNA ligase activity"/>
    <property type="evidence" value="ECO:0007669"/>
    <property type="project" value="UniProtKB-UniRule"/>
</dbReference>
<evidence type="ECO:0000256" key="2">
    <source>
        <dbReference type="ARBA" id="ARBA00009437"/>
    </source>
</evidence>